<protein>
    <submittedName>
        <fullName evidence="3">Dna rna polymerase</fullName>
    </submittedName>
</protein>
<feature type="region of interest" description="Disordered" evidence="1">
    <location>
        <begin position="461"/>
        <end position="487"/>
    </location>
</feature>
<dbReference type="GO" id="GO:0070987">
    <property type="term" value="P:error-free translesion synthesis"/>
    <property type="evidence" value="ECO:0007669"/>
    <property type="project" value="UniProtKB-ARBA"/>
</dbReference>
<reference evidence="3" key="2">
    <citation type="submission" date="2020-08" db="EMBL/GenBank/DDBJ databases">
        <title>Draft Genome Sequence of Cumin Blight Pathogen Alternaria burnsii.</title>
        <authorList>
            <person name="Feng Z."/>
        </authorList>
    </citation>
    <scope>NUCLEOTIDE SEQUENCE</scope>
    <source>
        <strain evidence="3">CBS107.38</strain>
    </source>
</reference>
<dbReference type="InterPro" id="IPR043128">
    <property type="entry name" value="Rev_trsase/Diguanyl_cyclase"/>
</dbReference>
<proteinExistence type="predicted"/>
<dbReference type="InterPro" id="IPR001126">
    <property type="entry name" value="UmuC"/>
</dbReference>
<dbReference type="PROSITE" id="PS50173">
    <property type="entry name" value="UMUC"/>
    <property type="match status" value="1"/>
</dbReference>
<dbReference type="Proteomes" id="UP000596902">
    <property type="component" value="Unassembled WGS sequence"/>
</dbReference>
<dbReference type="PANTHER" id="PTHR46404:SF1">
    <property type="entry name" value="DNA POLYMERASE IOTA"/>
    <property type="match status" value="1"/>
</dbReference>
<evidence type="ECO:0000256" key="1">
    <source>
        <dbReference type="SAM" id="MobiDB-lite"/>
    </source>
</evidence>
<feature type="compositionally biased region" description="Polar residues" evidence="1">
    <location>
        <begin position="679"/>
        <end position="695"/>
    </location>
</feature>
<dbReference type="Gene3D" id="3.30.70.270">
    <property type="match status" value="1"/>
</dbReference>
<gene>
    <name evidence="3" type="ORF">GT037_009856</name>
</gene>
<dbReference type="GO" id="GO:0003684">
    <property type="term" value="F:damaged DNA binding"/>
    <property type="evidence" value="ECO:0007669"/>
    <property type="project" value="InterPro"/>
</dbReference>
<dbReference type="Pfam" id="PF00817">
    <property type="entry name" value="IMS"/>
    <property type="match status" value="1"/>
</dbReference>
<accession>A0A8H7AZB5</accession>
<feature type="compositionally biased region" description="Basic and acidic residues" evidence="1">
    <location>
        <begin position="622"/>
        <end position="645"/>
    </location>
</feature>
<dbReference type="InterPro" id="IPR003583">
    <property type="entry name" value="Hlx-hairpin-Hlx_DNA-bd_motif"/>
</dbReference>
<sequence>MPPTVRVDPQRRASQRAEVHLNTKRLAGALLPKYTLVRSKDRCRVAKAWSCRATVRPPHVAASRALHLLHAAETFLLLLHISTRASALLLPRNKSMKKLKRQSDSIIVHFGLHKLQLIHQAKKVCPDVVIVLGEDLTRFRNASKQLYTFLRSFSWNSRVERLGFDEVFLDVTDIIDYNISILNHNDLTNAFFCLAKEDPTRGFPYDATGLTGHLYPKAANYDLGTPPNLLHLRLALGSRFAHYLRAKLHQDTGYTATVGISTNKLLAKLVGNTHKPDAQTTLLPSYTEDGNAGVDVDNVTNFIDDHEVGKIPGIGFKLAQKLRAHVLQRPADFDAGLVYGGTKESVLVRDVRTFPGMGPESLERLLGGPGVPHGTGSRIWGLLNGCDDKQVGQAREVPRQISIEDSYMRLDTLEQVTKELRMLARRLLERMHTDLLEEDDDAEDQNTGSYTSRPMKRWLAHPKTLRLSTRPRPPQNPDGSRNRSFARISKSAPMPTFVFNLNAATTTNAIVDKLLTEALLPLFRKLHPEKRGWNLSLVNVAATNMADAASERGGIGRDISKMFKRQDEVLKQWRVVEEPDRFEEERLKIEEPKQTSAEQEEPVMEGCASSERGDEMIDECDGSSRKEGGIAEEPGVHNQEEKYDDEHEWLEEEELAHRDPRSFLMQLEKQLQGEDSDQGEQQILLMQSPSSTPSSAREEEEEEEEEHLSQEPWLAEDNAVPQRHGSEDFPTASQDVEATVSDVWEAEDDDDMMDAEDAFRCEECGAVMPIFALGAHYRWHEHM</sequence>
<dbReference type="GO" id="GO:0003887">
    <property type="term" value="F:DNA-directed DNA polymerase activity"/>
    <property type="evidence" value="ECO:0007669"/>
    <property type="project" value="TreeGrafter"/>
</dbReference>
<reference evidence="3" key="1">
    <citation type="submission" date="2020-01" db="EMBL/GenBank/DDBJ databases">
        <authorList>
            <person name="Feng Z.H.Z."/>
        </authorList>
    </citation>
    <scope>NUCLEOTIDE SEQUENCE</scope>
    <source>
        <strain evidence="3">CBS107.38</strain>
    </source>
</reference>
<dbReference type="SMART" id="SM00278">
    <property type="entry name" value="HhH1"/>
    <property type="match status" value="2"/>
</dbReference>
<keyword evidence="4" id="KW-1185">Reference proteome</keyword>
<feature type="domain" description="UmuC" evidence="2">
    <location>
        <begin position="110"/>
        <end position="315"/>
    </location>
</feature>
<evidence type="ECO:0000313" key="3">
    <source>
        <dbReference type="EMBL" id="KAF7671957.1"/>
    </source>
</evidence>
<dbReference type="InterPro" id="IPR017961">
    <property type="entry name" value="DNA_pol_Y-fam_little_finger"/>
</dbReference>
<dbReference type="AlphaFoldDB" id="A0A8H7AZB5"/>
<dbReference type="InterPro" id="IPR043502">
    <property type="entry name" value="DNA/RNA_pol_sf"/>
</dbReference>
<dbReference type="PANTHER" id="PTHR46404">
    <property type="entry name" value="DNA POLYMERASE IOTA"/>
    <property type="match status" value="1"/>
</dbReference>
<evidence type="ECO:0000259" key="2">
    <source>
        <dbReference type="PROSITE" id="PS50173"/>
    </source>
</evidence>
<dbReference type="Gene3D" id="3.30.1490.100">
    <property type="entry name" value="DNA polymerase, Y-family, little finger domain"/>
    <property type="match status" value="1"/>
</dbReference>
<name>A0A8H7AZB5_9PLEO</name>
<dbReference type="RefSeq" id="XP_038782317.1">
    <property type="nucleotide sequence ID" value="XM_038934903.1"/>
</dbReference>
<dbReference type="GO" id="GO:0006281">
    <property type="term" value="P:DNA repair"/>
    <property type="evidence" value="ECO:0007669"/>
    <property type="project" value="InterPro"/>
</dbReference>
<dbReference type="SUPFAM" id="SSF56672">
    <property type="entry name" value="DNA/RNA polymerases"/>
    <property type="match status" value="1"/>
</dbReference>
<evidence type="ECO:0000313" key="4">
    <source>
        <dbReference type="Proteomes" id="UP000596902"/>
    </source>
</evidence>
<dbReference type="InterPro" id="IPR036775">
    <property type="entry name" value="DNA_pol_Y-fam_lit_finger_sf"/>
</dbReference>
<organism evidence="3 4">
    <name type="scientific">Alternaria burnsii</name>
    <dbReference type="NCBI Taxonomy" id="1187904"/>
    <lineage>
        <taxon>Eukaryota</taxon>
        <taxon>Fungi</taxon>
        <taxon>Dikarya</taxon>
        <taxon>Ascomycota</taxon>
        <taxon>Pezizomycotina</taxon>
        <taxon>Dothideomycetes</taxon>
        <taxon>Pleosporomycetidae</taxon>
        <taxon>Pleosporales</taxon>
        <taxon>Pleosporineae</taxon>
        <taxon>Pleosporaceae</taxon>
        <taxon>Alternaria</taxon>
        <taxon>Alternaria sect. Alternaria</taxon>
    </lineage>
</organism>
<dbReference type="Pfam" id="PF11799">
    <property type="entry name" value="IMS_C"/>
    <property type="match status" value="1"/>
</dbReference>
<dbReference type="EMBL" id="JAAABM010000018">
    <property type="protein sequence ID" value="KAF7671957.1"/>
    <property type="molecule type" value="Genomic_DNA"/>
</dbReference>
<comment type="caution">
    <text evidence="3">The sequence shown here is derived from an EMBL/GenBank/DDBJ whole genome shotgun (WGS) entry which is preliminary data.</text>
</comment>
<feature type="region of interest" description="Disordered" evidence="1">
    <location>
        <begin position="590"/>
        <end position="749"/>
    </location>
</feature>
<dbReference type="GeneID" id="62208081"/>